<comment type="caution">
    <text evidence="1">The sequence shown here is derived from an EMBL/GenBank/DDBJ whole genome shotgun (WGS) entry which is preliminary data.</text>
</comment>
<dbReference type="Proteomes" id="UP000526786">
    <property type="component" value="Unassembled WGS sequence"/>
</dbReference>
<proteinExistence type="predicted"/>
<accession>A0AC60W273</accession>
<protein>
    <submittedName>
        <fullName evidence="1">Peptidase</fullName>
    </submittedName>
</protein>
<organism evidence="1 2">
    <name type="scientific">Candidatus Nitrosomaritimum aestuariumsis</name>
    <dbReference type="NCBI Taxonomy" id="3342354"/>
    <lineage>
        <taxon>Archaea</taxon>
        <taxon>Nitrososphaerota</taxon>
        <taxon>Nitrososphaeria</taxon>
        <taxon>Nitrosopumilales</taxon>
        <taxon>Nitrosopumilaceae</taxon>
        <taxon>Candidatus Nitrosomaritimum</taxon>
    </lineage>
</organism>
<name>A0AC60W273_9ARCH</name>
<evidence type="ECO:0000313" key="2">
    <source>
        <dbReference type="Proteomes" id="UP000526786"/>
    </source>
</evidence>
<reference evidence="1 2" key="1">
    <citation type="journal article" date="2020" name="Appl. Environ. Microbiol.">
        <title>Genomic Characteristics of a Novel Species of Ammonia-Oxidizing Archaea from the Jiulong River Estuary.</title>
        <authorList>
            <person name="Zou D."/>
            <person name="Wan R."/>
            <person name="Han L."/>
            <person name="Xu M.N."/>
            <person name="Liu Y."/>
            <person name="Liu H."/>
            <person name="Kao S.J."/>
            <person name="Li M."/>
        </authorList>
    </citation>
    <scope>NUCLEOTIDE SEQUENCE [LARGE SCALE GENOMIC DNA]</scope>
    <source>
        <strain evidence="1">W2bin3</strain>
    </source>
</reference>
<gene>
    <name evidence="1" type="ORF">H2B05_01720</name>
</gene>
<evidence type="ECO:0000313" key="1">
    <source>
        <dbReference type="EMBL" id="MBA4453649.1"/>
    </source>
</evidence>
<dbReference type="EMBL" id="JACENC010000072">
    <property type="protein sequence ID" value="MBA4453649.1"/>
    <property type="molecule type" value="Genomic_DNA"/>
</dbReference>
<sequence>MKTTITSIAAILLIGSIAQFAIAEPVPAWVKNNAGWWADGTISESEFIQGIEFLIQDGIIVVPPTQVSEQKSQGVPEWVKNNAAWWANGDIDDESFVQGIQFLIKSGLISIGANDKSVEEPRSSDGKELGNLEAKLEECNSIKKAYERLECERAVKHEMKVLEFKNNSETYNVGSAIFYYPGAEVEITQSGNAHLNIDMLVENTGNENLQLMCSGPSVCNYDVWDGSKSFKYASTDFTSGLLVIKPGESRTFNIFFGPNIGYGGTEFKYDSSKDYVFRINEPWGSASIPLNLS</sequence>